<proteinExistence type="predicted"/>
<name>A0A8S0TG52_OLEEU</name>
<dbReference type="EMBL" id="CACTIH010006239">
    <property type="protein sequence ID" value="CAA3004483.1"/>
    <property type="molecule type" value="Genomic_DNA"/>
</dbReference>
<evidence type="ECO:0000256" key="1">
    <source>
        <dbReference type="SAM" id="MobiDB-lite"/>
    </source>
</evidence>
<evidence type="ECO:0000313" key="3">
    <source>
        <dbReference type="Proteomes" id="UP000594638"/>
    </source>
</evidence>
<protein>
    <submittedName>
        <fullName evidence="2">Uncharacterized protein</fullName>
    </submittedName>
</protein>
<reference evidence="2 3" key="1">
    <citation type="submission" date="2019-12" db="EMBL/GenBank/DDBJ databases">
        <authorList>
            <person name="Alioto T."/>
            <person name="Alioto T."/>
            <person name="Gomez Garrido J."/>
        </authorList>
    </citation>
    <scope>NUCLEOTIDE SEQUENCE [LARGE SCALE GENOMIC DNA]</scope>
</reference>
<feature type="non-terminal residue" evidence="2">
    <location>
        <position position="1"/>
    </location>
</feature>
<dbReference type="Gramene" id="OE9A032350T1">
    <property type="protein sequence ID" value="OE9A032350C1"/>
    <property type="gene ID" value="OE9A032350"/>
</dbReference>
<dbReference type="Proteomes" id="UP000594638">
    <property type="component" value="Unassembled WGS sequence"/>
</dbReference>
<sequence length="87" mass="10058">KCLNPKESLGGLHHYSSDMRTSSLAKYQRYYHSYDHDIFESMSLKKTIDIVIMDRDRSMKVRQTGRGTYSPTLSEDAPQSLEINSQL</sequence>
<accession>A0A8S0TG52</accession>
<comment type="caution">
    <text evidence="2">The sequence shown here is derived from an EMBL/GenBank/DDBJ whole genome shotgun (WGS) entry which is preliminary data.</text>
</comment>
<organism evidence="2 3">
    <name type="scientific">Olea europaea subsp. europaea</name>
    <dbReference type="NCBI Taxonomy" id="158383"/>
    <lineage>
        <taxon>Eukaryota</taxon>
        <taxon>Viridiplantae</taxon>
        <taxon>Streptophyta</taxon>
        <taxon>Embryophyta</taxon>
        <taxon>Tracheophyta</taxon>
        <taxon>Spermatophyta</taxon>
        <taxon>Magnoliopsida</taxon>
        <taxon>eudicotyledons</taxon>
        <taxon>Gunneridae</taxon>
        <taxon>Pentapetalae</taxon>
        <taxon>asterids</taxon>
        <taxon>lamiids</taxon>
        <taxon>Lamiales</taxon>
        <taxon>Oleaceae</taxon>
        <taxon>Oleeae</taxon>
        <taxon>Olea</taxon>
    </lineage>
</organism>
<evidence type="ECO:0000313" key="2">
    <source>
        <dbReference type="EMBL" id="CAA3004483.1"/>
    </source>
</evidence>
<keyword evidence="3" id="KW-1185">Reference proteome</keyword>
<gene>
    <name evidence="2" type="ORF">OLEA9_A032350</name>
</gene>
<feature type="region of interest" description="Disordered" evidence="1">
    <location>
        <begin position="61"/>
        <end position="87"/>
    </location>
</feature>
<dbReference type="AlphaFoldDB" id="A0A8S0TG52"/>